<sequence>MEQRSRTVRIPIVRQPLGDATERVNSATVAAMGRPSRIETSSNSLATQKAHARGISSPVSISALQPPTERTASRSQSAAAPSSIPVPVNPRPPATTQDSHETYDSQHTSQYSQQNPSSLLKRREPKTIIGPWELGKTLGQGSSARVRLARHRVNQQLVAVKIVSKSTAHLNQASSLANLDSYDHRKSMTGADGGVRRMPLAIEREVAILKLIQHPNIIQLLDIWENRQEIYMVTEYVEKGDMFGFINWNGKLREEEAIFYFRQIMSALEYCHSLNICHRDLKPENILLKDNGQVKIADFGMAALHQTSTHRLQTACGSPHYAAPELLKHQFYKGSAVDIWSMGVILYAMLAGRLPFDDEDLNVMLNKAKRAQYKMPRFFSADAQNLIGRILVTEPAHRINMSQMWKHALIKKYNYLDEYHTWESLPQDALRNSNLQAVPEHEVDAQILRQMTALWHSVPEQKLKERLADDGANDQKLFYWLLYNHREAQLENYNNNVPISKSDIHHLKPPNWKKRIATCEFTHSGRNGQGKNVTKFTVISNVPEVDDSGTVYSYDPYNASRNLQTCASQVSHAKITVHREDSETGTTSKFPVMSRSYHSYKTVGSSFRGRRRMNSQRTGTTASHVRSPYGTMNSIRSFRSTPHPVLSSRGKRGVDFSSIRSSSGQRGGSRHSHEPEQIASVGKVDEIATNGLRAVSITDPQAGVSEIPGADPHHGQPSRDAEVPQERSVVWNEELQMLGHRIAEDCDKAFQSSLALSETGVDEDSREMTPYSISLGTLSTGRLLELSSLDPTPKPRPWDNRPLPPTPIGTITPASSTWNRDAVNIEPIPLKLRQPSDRRTVSEPLYSLFPKPPRGLPSIYENERNRSRASLNSPNTPIAAVDNQGLMHYGPHDRTIRVVHSPADSPIPVPEPLNVRKISRNGAGSGPVPEPLNVRKISGQSGTTTASAGLETQKRGEGETAGDRPKARVASWFRRTSKEDTRNPSFATATEKSSISYDQSDFADDVKKSAADASQTANKKKGFRLSFPKWKNATKNEPRIEMSILDSDPDDIGPDDSMPITVNRKRGKNAKTKVDANRSSVAIWQDDDEHSGSSTHSVRKIEVHQNWLARLFRVKPAMRYLCFTLPKRRARQEIAILLREWRRHGIRDVEVDKDRNIVFARVGPKNYFNMKEVSFAVEIMTVIEHGRRGHLAIARFTQEKGAASSFNKTVDYINRAFTSRGLLVTDKRKTEMMIKTLNS</sequence>
<evidence type="ECO:0000256" key="10">
    <source>
        <dbReference type="ARBA" id="ARBA00047899"/>
    </source>
</evidence>
<comment type="catalytic activity">
    <reaction evidence="11">
        <text>L-seryl-[protein] + ATP = O-phospho-L-seryl-[protein] + ADP + H(+)</text>
        <dbReference type="Rhea" id="RHEA:17989"/>
        <dbReference type="Rhea" id="RHEA-COMP:9863"/>
        <dbReference type="Rhea" id="RHEA-COMP:11604"/>
        <dbReference type="ChEBI" id="CHEBI:15378"/>
        <dbReference type="ChEBI" id="CHEBI:29999"/>
        <dbReference type="ChEBI" id="CHEBI:30616"/>
        <dbReference type="ChEBI" id="CHEBI:83421"/>
        <dbReference type="ChEBI" id="CHEBI:456216"/>
        <dbReference type="EC" id="2.7.11.1"/>
    </reaction>
</comment>
<dbReference type="EC" id="2.7.11.1" evidence="3"/>
<dbReference type="InterPro" id="IPR008271">
    <property type="entry name" value="Ser/Thr_kinase_AS"/>
</dbReference>
<dbReference type="AlphaFoldDB" id="A0AA39XG25"/>
<evidence type="ECO:0000256" key="9">
    <source>
        <dbReference type="ARBA" id="ARBA00022840"/>
    </source>
</evidence>
<dbReference type="InterPro" id="IPR043024">
    <property type="entry name" value="KA1_sf_fungal"/>
</dbReference>
<feature type="compositionally biased region" description="Low complexity" evidence="13">
    <location>
        <begin position="73"/>
        <end position="83"/>
    </location>
</feature>
<gene>
    <name evidence="15" type="ORF">B0T14DRAFT_491483</name>
</gene>
<feature type="region of interest" description="Disordered" evidence="13">
    <location>
        <begin position="901"/>
        <end position="996"/>
    </location>
</feature>
<feature type="compositionally biased region" description="Basic and acidic residues" evidence="13">
    <location>
        <begin position="952"/>
        <end position="966"/>
    </location>
</feature>
<evidence type="ECO:0000256" key="5">
    <source>
        <dbReference type="ARBA" id="ARBA00022553"/>
    </source>
</evidence>
<dbReference type="InterPro" id="IPR017441">
    <property type="entry name" value="Protein_kinase_ATP_BS"/>
</dbReference>
<evidence type="ECO:0000256" key="13">
    <source>
        <dbReference type="SAM" id="MobiDB-lite"/>
    </source>
</evidence>
<dbReference type="PANTHER" id="PTHR43895">
    <property type="entry name" value="CALCIUM/CALMODULIN-DEPENDENT PROTEIN KINASE KINASE-RELATED"/>
    <property type="match status" value="1"/>
</dbReference>
<organism evidence="15 16">
    <name type="scientific">Immersiella caudata</name>
    <dbReference type="NCBI Taxonomy" id="314043"/>
    <lineage>
        <taxon>Eukaryota</taxon>
        <taxon>Fungi</taxon>
        <taxon>Dikarya</taxon>
        <taxon>Ascomycota</taxon>
        <taxon>Pezizomycotina</taxon>
        <taxon>Sordariomycetes</taxon>
        <taxon>Sordariomycetidae</taxon>
        <taxon>Sordariales</taxon>
        <taxon>Lasiosphaeriaceae</taxon>
        <taxon>Immersiella</taxon>
    </lineage>
</organism>
<feature type="region of interest" description="Disordered" evidence="13">
    <location>
        <begin position="30"/>
        <end position="123"/>
    </location>
</feature>
<name>A0AA39XG25_9PEZI</name>
<dbReference type="Gene3D" id="1.10.510.10">
    <property type="entry name" value="Transferase(Phosphotransferase) domain 1"/>
    <property type="match status" value="1"/>
</dbReference>
<evidence type="ECO:0000313" key="15">
    <source>
        <dbReference type="EMBL" id="KAK0633279.1"/>
    </source>
</evidence>
<feature type="domain" description="Protein kinase" evidence="14">
    <location>
        <begin position="132"/>
        <end position="410"/>
    </location>
</feature>
<dbReference type="GO" id="GO:0007165">
    <property type="term" value="P:signal transduction"/>
    <property type="evidence" value="ECO:0007669"/>
    <property type="project" value="TreeGrafter"/>
</dbReference>
<evidence type="ECO:0000256" key="12">
    <source>
        <dbReference type="PROSITE-ProRule" id="PRU10141"/>
    </source>
</evidence>
<evidence type="ECO:0000256" key="2">
    <source>
        <dbReference type="ARBA" id="ARBA00010791"/>
    </source>
</evidence>
<evidence type="ECO:0000256" key="1">
    <source>
        <dbReference type="ARBA" id="ARBA00004266"/>
    </source>
</evidence>
<keyword evidence="5" id="KW-0597">Phosphoprotein</keyword>
<dbReference type="EMBL" id="JAULSU010000001">
    <property type="protein sequence ID" value="KAK0633279.1"/>
    <property type="molecule type" value="Genomic_DNA"/>
</dbReference>
<dbReference type="GO" id="GO:0005935">
    <property type="term" value="C:cellular bud neck"/>
    <property type="evidence" value="ECO:0007669"/>
    <property type="project" value="UniProtKB-SubCell"/>
</dbReference>
<keyword evidence="16" id="KW-1185">Reference proteome</keyword>
<dbReference type="PROSITE" id="PS00108">
    <property type="entry name" value="PROTEIN_KINASE_ST"/>
    <property type="match status" value="1"/>
</dbReference>
<dbReference type="PROSITE" id="PS00107">
    <property type="entry name" value="PROTEIN_KINASE_ATP"/>
    <property type="match status" value="1"/>
</dbReference>
<dbReference type="GO" id="GO:0004674">
    <property type="term" value="F:protein serine/threonine kinase activity"/>
    <property type="evidence" value="ECO:0007669"/>
    <property type="project" value="UniProtKB-KW"/>
</dbReference>
<feature type="region of interest" description="Disordered" evidence="13">
    <location>
        <begin position="610"/>
        <end position="677"/>
    </location>
</feature>
<dbReference type="PROSITE" id="PS50011">
    <property type="entry name" value="PROTEIN_KINASE_DOM"/>
    <property type="match status" value="1"/>
</dbReference>
<dbReference type="FunFam" id="1.10.510.10:FF:000394">
    <property type="entry name" value="Serine/threonine-protein kinase HSL1"/>
    <property type="match status" value="1"/>
</dbReference>
<evidence type="ECO:0000256" key="7">
    <source>
        <dbReference type="ARBA" id="ARBA00022741"/>
    </source>
</evidence>
<feature type="region of interest" description="Disordered" evidence="13">
    <location>
        <begin position="1044"/>
        <end position="1071"/>
    </location>
</feature>
<keyword evidence="8" id="KW-0418">Kinase</keyword>
<feature type="compositionally biased region" description="Polar residues" evidence="13">
    <location>
        <begin position="983"/>
        <end position="996"/>
    </location>
</feature>
<reference evidence="15" key="1">
    <citation type="submission" date="2023-06" db="EMBL/GenBank/DDBJ databases">
        <title>Genome-scale phylogeny and comparative genomics of the fungal order Sordariales.</title>
        <authorList>
            <consortium name="Lawrence Berkeley National Laboratory"/>
            <person name="Hensen N."/>
            <person name="Bonometti L."/>
            <person name="Westerberg I."/>
            <person name="Brannstrom I.O."/>
            <person name="Guillou S."/>
            <person name="Cros-Aarteil S."/>
            <person name="Calhoun S."/>
            <person name="Haridas S."/>
            <person name="Kuo A."/>
            <person name="Mondo S."/>
            <person name="Pangilinan J."/>
            <person name="Riley R."/>
            <person name="Labutti K."/>
            <person name="Andreopoulos B."/>
            <person name="Lipzen A."/>
            <person name="Chen C."/>
            <person name="Yanf M."/>
            <person name="Daum C."/>
            <person name="Ng V."/>
            <person name="Clum A."/>
            <person name="Steindorff A."/>
            <person name="Ohm R."/>
            <person name="Martin F."/>
            <person name="Silar P."/>
            <person name="Natvig D."/>
            <person name="Lalanne C."/>
            <person name="Gautier V."/>
            <person name="Ament-Velasquez S.L."/>
            <person name="Kruys A."/>
            <person name="Hutchinson M.I."/>
            <person name="Powell A.J."/>
            <person name="Barry K."/>
            <person name="Miller A.N."/>
            <person name="Grigoriev I.V."/>
            <person name="Debuchy R."/>
            <person name="Gladieux P."/>
            <person name="Thoren M.H."/>
            <person name="Johannesson H."/>
        </authorList>
    </citation>
    <scope>NUCLEOTIDE SEQUENCE</scope>
    <source>
        <strain evidence="15">CBS 606.72</strain>
    </source>
</reference>
<evidence type="ECO:0000256" key="6">
    <source>
        <dbReference type="ARBA" id="ARBA00022679"/>
    </source>
</evidence>
<comment type="similarity">
    <text evidence="2">Belongs to the protein kinase superfamily. CAMK Ser/Thr protein kinase family. NIM1 subfamily.</text>
</comment>
<dbReference type="SUPFAM" id="SSF56112">
    <property type="entry name" value="Protein kinase-like (PK-like)"/>
    <property type="match status" value="1"/>
</dbReference>
<dbReference type="InterPro" id="IPR000719">
    <property type="entry name" value="Prot_kinase_dom"/>
</dbReference>
<evidence type="ECO:0000256" key="3">
    <source>
        <dbReference type="ARBA" id="ARBA00012513"/>
    </source>
</evidence>
<accession>A0AA39XG25</accession>
<protein>
    <recommendedName>
        <fullName evidence="3">non-specific serine/threonine protein kinase</fullName>
        <ecNumber evidence="3">2.7.11.1</ecNumber>
    </recommendedName>
</protein>
<keyword evidence="7 12" id="KW-0547">Nucleotide-binding</keyword>
<dbReference type="GO" id="GO:0005940">
    <property type="term" value="C:septin ring"/>
    <property type="evidence" value="ECO:0007669"/>
    <property type="project" value="UniProtKB-ARBA"/>
</dbReference>
<keyword evidence="9 12" id="KW-0067">ATP-binding</keyword>
<dbReference type="GO" id="GO:0005524">
    <property type="term" value="F:ATP binding"/>
    <property type="evidence" value="ECO:0007669"/>
    <property type="project" value="UniProtKB-UniRule"/>
</dbReference>
<dbReference type="Gene3D" id="3.30.310.220">
    <property type="entry name" value="Fungal kinase associated-1 domain"/>
    <property type="match status" value="1"/>
</dbReference>
<feature type="compositionally biased region" description="Polar residues" evidence="13">
    <location>
        <begin position="938"/>
        <end position="947"/>
    </location>
</feature>
<evidence type="ECO:0000259" key="14">
    <source>
        <dbReference type="PROSITE" id="PS50011"/>
    </source>
</evidence>
<feature type="compositionally biased region" description="Polar residues" evidence="13">
    <location>
        <begin position="57"/>
        <end position="70"/>
    </location>
</feature>
<evidence type="ECO:0000256" key="11">
    <source>
        <dbReference type="ARBA" id="ARBA00048679"/>
    </source>
</evidence>
<comment type="catalytic activity">
    <reaction evidence="10">
        <text>L-threonyl-[protein] + ATP = O-phospho-L-threonyl-[protein] + ADP + H(+)</text>
        <dbReference type="Rhea" id="RHEA:46608"/>
        <dbReference type="Rhea" id="RHEA-COMP:11060"/>
        <dbReference type="Rhea" id="RHEA-COMP:11605"/>
        <dbReference type="ChEBI" id="CHEBI:15378"/>
        <dbReference type="ChEBI" id="CHEBI:30013"/>
        <dbReference type="ChEBI" id="CHEBI:30616"/>
        <dbReference type="ChEBI" id="CHEBI:61977"/>
        <dbReference type="ChEBI" id="CHEBI:456216"/>
        <dbReference type="EC" id="2.7.11.1"/>
    </reaction>
</comment>
<keyword evidence="4" id="KW-0723">Serine/threonine-protein kinase</keyword>
<proteinExistence type="inferred from homology"/>
<dbReference type="Proteomes" id="UP001175000">
    <property type="component" value="Unassembled WGS sequence"/>
</dbReference>
<feature type="compositionally biased region" description="Polar residues" evidence="13">
    <location>
        <begin position="105"/>
        <end position="118"/>
    </location>
</feature>
<comment type="subcellular location">
    <subcellularLocation>
        <location evidence="1">Bud neck</location>
    </subcellularLocation>
</comment>
<dbReference type="InterPro" id="IPR031850">
    <property type="entry name" value="Fungal_KA1_dom"/>
</dbReference>
<dbReference type="InterPro" id="IPR011009">
    <property type="entry name" value="Kinase-like_dom_sf"/>
</dbReference>
<evidence type="ECO:0000256" key="4">
    <source>
        <dbReference type="ARBA" id="ARBA00022527"/>
    </source>
</evidence>
<feature type="region of interest" description="Disordered" evidence="13">
    <location>
        <begin position="702"/>
        <end position="725"/>
    </location>
</feature>
<feature type="compositionally biased region" description="Basic and acidic residues" evidence="13">
    <location>
        <begin position="711"/>
        <end position="725"/>
    </location>
</feature>
<feature type="compositionally biased region" description="Polar residues" evidence="13">
    <location>
        <begin position="615"/>
        <end position="640"/>
    </location>
</feature>
<keyword evidence="6" id="KW-0808">Transferase</keyword>
<evidence type="ECO:0000256" key="8">
    <source>
        <dbReference type="ARBA" id="ARBA00022777"/>
    </source>
</evidence>
<dbReference type="Pfam" id="PF00069">
    <property type="entry name" value="Pkinase"/>
    <property type="match status" value="1"/>
</dbReference>
<dbReference type="Pfam" id="PF16797">
    <property type="entry name" value="Fungal_KA1"/>
    <property type="match status" value="1"/>
</dbReference>
<feature type="compositionally biased region" description="Polar residues" evidence="13">
    <location>
        <begin position="38"/>
        <end position="47"/>
    </location>
</feature>
<evidence type="ECO:0000313" key="16">
    <source>
        <dbReference type="Proteomes" id="UP001175000"/>
    </source>
</evidence>
<comment type="caution">
    <text evidence="15">The sequence shown here is derived from an EMBL/GenBank/DDBJ whole genome shotgun (WGS) entry which is preliminary data.</text>
</comment>
<dbReference type="SMART" id="SM00220">
    <property type="entry name" value="S_TKc"/>
    <property type="match status" value="1"/>
</dbReference>
<feature type="binding site" evidence="12">
    <location>
        <position position="161"/>
    </location>
    <ligand>
        <name>ATP</name>
        <dbReference type="ChEBI" id="CHEBI:30616"/>
    </ligand>
</feature>
<dbReference type="PANTHER" id="PTHR43895:SF32">
    <property type="entry name" value="SERINE_THREONINE-PROTEIN KINASE CHK1"/>
    <property type="match status" value="1"/>
</dbReference>